<dbReference type="GO" id="GO:0000302">
    <property type="term" value="P:response to reactive oxygen species"/>
    <property type="evidence" value="ECO:0007669"/>
    <property type="project" value="TreeGrafter"/>
</dbReference>
<keyword evidence="6 10" id="KW-0408">Iron</keyword>
<feature type="binding site" evidence="10">
    <location>
        <position position="275"/>
    </location>
    <ligand>
        <name>Ca(2+)</name>
        <dbReference type="ChEBI" id="CHEBI:29108"/>
        <label>2</label>
    </ligand>
</feature>
<dbReference type="InterPro" id="IPR019793">
    <property type="entry name" value="Peroxidases_heam-ligand_BS"/>
</dbReference>
<dbReference type="PRINTS" id="PR00458">
    <property type="entry name" value="PEROXIDASE"/>
</dbReference>
<dbReference type="OrthoDB" id="2113341at2759"/>
<feature type="domain" description="Plant heme peroxidase family profile" evidence="14">
    <location>
        <begin position="117"/>
        <end position="252"/>
    </location>
</feature>
<evidence type="ECO:0000256" key="4">
    <source>
        <dbReference type="ARBA" id="ARBA00022723"/>
    </source>
</evidence>
<dbReference type="Proteomes" id="UP000319257">
    <property type="component" value="Unassembled WGS sequence"/>
</dbReference>
<dbReference type="EMBL" id="SKBQ01000145">
    <property type="protein sequence ID" value="TPX17310.1"/>
    <property type="molecule type" value="Genomic_DNA"/>
</dbReference>
<dbReference type="Pfam" id="PF00141">
    <property type="entry name" value="peroxidase"/>
    <property type="match status" value="1"/>
</dbReference>
<feature type="chain" id="PRO_5021512422" description="Peroxidase" evidence="13">
    <location>
        <begin position="19"/>
        <end position="361"/>
    </location>
</feature>
<dbReference type="InParanoid" id="A0A507BKR6"/>
<keyword evidence="3 10" id="KW-0349">Heme</keyword>
<dbReference type="STRING" id="1093900.A0A507BKR6"/>
<dbReference type="InterPro" id="IPR002016">
    <property type="entry name" value="Haem_peroxidase"/>
</dbReference>
<reference evidence="15 16" key="1">
    <citation type="submission" date="2019-06" db="EMBL/GenBank/DDBJ databases">
        <title>Draft genome sequence of the filamentous fungus Phialemoniopsis curvata isolated from diesel fuel.</title>
        <authorList>
            <person name="Varaljay V.A."/>
            <person name="Lyon W.J."/>
            <person name="Crouch A.L."/>
            <person name="Drake C.E."/>
            <person name="Hollomon J.M."/>
            <person name="Nadeau L.J."/>
            <person name="Nunn H.S."/>
            <person name="Stevenson B.S."/>
            <person name="Bojanowski C.L."/>
            <person name="Crookes-Goodson W.J."/>
        </authorList>
    </citation>
    <scope>NUCLEOTIDE SEQUENCE [LARGE SCALE GENOMIC DNA]</scope>
    <source>
        <strain evidence="15 16">D216</strain>
    </source>
</reference>
<dbReference type="RefSeq" id="XP_030999021.1">
    <property type="nucleotide sequence ID" value="XM_031135041.1"/>
</dbReference>
<feature type="binding site" evidence="10">
    <location>
        <position position="142"/>
    </location>
    <ligand>
        <name>Ca(2+)</name>
        <dbReference type="ChEBI" id="CHEBI:29108"/>
        <label>1</label>
    </ligand>
</feature>
<evidence type="ECO:0000313" key="15">
    <source>
        <dbReference type="EMBL" id="TPX17310.1"/>
    </source>
</evidence>
<comment type="caution">
    <text evidence="15">The sequence shown here is derived from an EMBL/GenBank/DDBJ whole genome shotgun (WGS) entry which is preliminary data.</text>
</comment>
<keyword evidence="8" id="KW-0325">Glycoprotein</keyword>
<dbReference type="GO" id="GO:0046872">
    <property type="term" value="F:metal ion binding"/>
    <property type="evidence" value="ECO:0007669"/>
    <property type="project" value="UniProtKB-UniRule"/>
</dbReference>
<feature type="binding site" evidence="10">
    <location>
        <position position="128"/>
    </location>
    <ligand>
        <name>Ca(2+)</name>
        <dbReference type="ChEBI" id="CHEBI:29108"/>
        <label>1</label>
    </ligand>
</feature>
<feature type="binding site" evidence="10">
    <location>
        <position position="144"/>
    </location>
    <ligand>
        <name>Ca(2+)</name>
        <dbReference type="ChEBI" id="CHEBI:29108"/>
        <label>1</label>
    </ligand>
</feature>
<evidence type="ECO:0000256" key="10">
    <source>
        <dbReference type="PIRSR" id="PIRSR601621-2"/>
    </source>
</evidence>
<evidence type="ECO:0000256" key="12">
    <source>
        <dbReference type="PIRSR" id="PIRSR601621-4"/>
    </source>
</evidence>
<keyword evidence="13" id="KW-0732">Signal</keyword>
<dbReference type="SUPFAM" id="SSF48113">
    <property type="entry name" value="Heme-dependent peroxidases"/>
    <property type="match status" value="1"/>
</dbReference>
<keyword evidence="4 10" id="KW-0479">Metal-binding</keyword>
<feature type="active site" description="Proton acceptor" evidence="9">
    <location>
        <position position="127"/>
    </location>
</feature>
<evidence type="ECO:0000256" key="5">
    <source>
        <dbReference type="ARBA" id="ARBA00023002"/>
    </source>
</evidence>
<proteinExistence type="inferred from homology"/>
<protein>
    <recommendedName>
        <fullName evidence="13">Peroxidase</fullName>
        <ecNumber evidence="13">1.11.1.-</ecNumber>
    </recommendedName>
</protein>
<dbReference type="InterPro" id="IPR044831">
    <property type="entry name" value="Ccp1-like"/>
</dbReference>
<feature type="signal peptide" evidence="13">
    <location>
        <begin position="1"/>
        <end position="18"/>
    </location>
</feature>
<dbReference type="InterPro" id="IPR010255">
    <property type="entry name" value="Haem_peroxidase_sf"/>
</dbReference>
<dbReference type="GeneID" id="41979671"/>
<accession>A0A507BKR6</accession>
<evidence type="ECO:0000256" key="9">
    <source>
        <dbReference type="PIRSR" id="PIRSR601621-1"/>
    </source>
</evidence>
<dbReference type="InterPro" id="IPR001621">
    <property type="entry name" value="Ligninase"/>
</dbReference>
<evidence type="ECO:0000256" key="11">
    <source>
        <dbReference type="PIRSR" id="PIRSR601621-3"/>
    </source>
</evidence>
<evidence type="ECO:0000256" key="8">
    <source>
        <dbReference type="ARBA" id="ARBA00023180"/>
    </source>
</evidence>
<feature type="binding site" evidence="10">
    <location>
        <position position="140"/>
    </location>
    <ligand>
        <name>Ca(2+)</name>
        <dbReference type="ChEBI" id="CHEBI:29108"/>
        <label>1</label>
    </ligand>
</feature>
<dbReference type="InterPro" id="IPR019794">
    <property type="entry name" value="Peroxidases_AS"/>
</dbReference>
<dbReference type="PROSITE" id="PS00435">
    <property type="entry name" value="PEROXIDASE_1"/>
    <property type="match status" value="1"/>
</dbReference>
<dbReference type="AlphaFoldDB" id="A0A507BKR6"/>
<evidence type="ECO:0000256" key="2">
    <source>
        <dbReference type="ARBA" id="ARBA00022559"/>
    </source>
</evidence>
<name>A0A507BKR6_9PEZI</name>
<dbReference type="PANTHER" id="PTHR31356:SF66">
    <property type="entry name" value="CATALASE-PEROXIDASE"/>
    <property type="match status" value="1"/>
</dbReference>
<dbReference type="GO" id="GO:0042744">
    <property type="term" value="P:hydrogen peroxide catabolic process"/>
    <property type="evidence" value="ECO:0007669"/>
    <property type="project" value="TreeGrafter"/>
</dbReference>
<evidence type="ECO:0000313" key="16">
    <source>
        <dbReference type="Proteomes" id="UP000319257"/>
    </source>
</evidence>
<dbReference type="Gene3D" id="1.10.520.10">
    <property type="match status" value="1"/>
</dbReference>
<dbReference type="FunFam" id="1.10.520.10:FF:000021">
    <property type="entry name" value="Peroxidase"/>
    <property type="match status" value="1"/>
</dbReference>
<evidence type="ECO:0000256" key="13">
    <source>
        <dbReference type="RuleBase" id="RU363051"/>
    </source>
</evidence>
<organism evidence="15 16">
    <name type="scientific">Thyridium curvatum</name>
    <dbReference type="NCBI Taxonomy" id="1093900"/>
    <lineage>
        <taxon>Eukaryota</taxon>
        <taxon>Fungi</taxon>
        <taxon>Dikarya</taxon>
        <taxon>Ascomycota</taxon>
        <taxon>Pezizomycotina</taxon>
        <taxon>Sordariomycetes</taxon>
        <taxon>Sordariomycetidae</taxon>
        <taxon>Thyridiales</taxon>
        <taxon>Thyridiaceae</taxon>
        <taxon>Thyridium</taxon>
    </lineage>
</organism>
<feature type="binding site" description="axial binding residue" evidence="10">
    <location>
        <position position="250"/>
    </location>
    <ligand>
        <name>heme b</name>
        <dbReference type="ChEBI" id="CHEBI:60344"/>
    </ligand>
    <ligandPart>
        <name>Fe</name>
        <dbReference type="ChEBI" id="CHEBI:18248"/>
    </ligandPart>
</feature>
<feature type="binding site" evidence="10">
    <location>
        <position position="270"/>
    </location>
    <ligand>
        <name>Ca(2+)</name>
        <dbReference type="ChEBI" id="CHEBI:29108"/>
        <label>2</label>
    </ligand>
</feature>
<comment type="cofactor">
    <cofactor evidence="10">
        <name>heme b</name>
        <dbReference type="ChEBI" id="CHEBI:60344"/>
    </cofactor>
    <text evidence="10">Binds 1 heme b (iron(II)-protoporphyrin IX) group per subunit.</text>
</comment>
<comment type="similarity">
    <text evidence="1 13">Belongs to the peroxidase family. Ligninase subfamily.</text>
</comment>
<dbReference type="Gene3D" id="1.10.420.10">
    <property type="entry name" value="Peroxidase, domain 2"/>
    <property type="match status" value="1"/>
</dbReference>
<keyword evidence="16" id="KW-1185">Reference proteome</keyword>
<feature type="binding site" evidence="10">
    <location>
        <position position="268"/>
    </location>
    <ligand>
        <name>Ca(2+)</name>
        <dbReference type="ChEBI" id="CHEBI:29108"/>
        <label>2</label>
    </ligand>
</feature>
<sequence length="361" mass="39128">MRFFITVLVLGATDLVNGHPDLAKKLAEAARAQDKLATRSTALLGDLLHTVESALTVTGFEIKSILNGTRSAFADAATYDPPPKDSDDCRRDTCCIWQYIANDMVDAFYEGEECSALARGAIRLGFHDAGAWSSDLSFGGADGSILLSNEMLRSENAGLEGIASQMFQWKEEYEAYNVSMADMIQFGAMVATTACPGGPRIRFFVGREDSTRAAPTGLMPSPFQTAEALIDLFQAKTFTGADLIALVGAHSVSQQFFVDQKQAGASQDTTAGIWDNNFYTETVDPETPSGVFKFPSDLNLASSPETSSTWNQFTGPAGQDNWSRAYAPAYFRMSLLGVNNINALTDCTKTLPPTRAIPRRR</sequence>
<evidence type="ECO:0000259" key="14">
    <source>
        <dbReference type="PROSITE" id="PS50873"/>
    </source>
</evidence>
<evidence type="ECO:0000256" key="6">
    <source>
        <dbReference type="ARBA" id="ARBA00023004"/>
    </source>
</evidence>
<feature type="disulfide bond" evidence="12">
    <location>
        <begin position="114"/>
        <end position="195"/>
    </location>
</feature>
<feature type="binding site" evidence="10">
    <location>
        <position position="251"/>
    </location>
    <ligand>
        <name>Ca(2+)</name>
        <dbReference type="ChEBI" id="CHEBI:29108"/>
        <label>2</label>
    </ligand>
</feature>
<keyword evidence="5 13" id="KW-0560">Oxidoreductase</keyword>
<dbReference type="GO" id="GO:0034599">
    <property type="term" value="P:cellular response to oxidative stress"/>
    <property type="evidence" value="ECO:0007669"/>
    <property type="project" value="InterPro"/>
</dbReference>
<dbReference type="PROSITE" id="PS50873">
    <property type="entry name" value="PEROXIDASE_4"/>
    <property type="match status" value="1"/>
</dbReference>
<keyword evidence="10 13" id="KW-0106">Calcium</keyword>
<evidence type="ECO:0000256" key="3">
    <source>
        <dbReference type="ARBA" id="ARBA00022617"/>
    </source>
</evidence>
<feature type="disulfide bond" evidence="12">
    <location>
        <begin position="94"/>
        <end position="347"/>
    </location>
</feature>
<dbReference type="PROSITE" id="PS00436">
    <property type="entry name" value="PEROXIDASE_2"/>
    <property type="match status" value="1"/>
</dbReference>
<dbReference type="PANTHER" id="PTHR31356">
    <property type="entry name" value="THYLAKOID LUMENAL 29 KDA PROTEIN, CHLOROPLASTIC-RELATED"/>
    <property type="match status" value="1"/>
</dbReference>
<keyword evidence="2 13" id="KW-0575">Peroxidase</keyword>
<dbReference type="GO" id="GO:0020037">
    <property type="term" value="F:heme binding"/>
    <property type="evidence" value="ECO:0007669"/>
    <property type="project" value="UniProtKB-UniRule"/>
</dbReference>
<evidence type="ECO:0000256" key="1">
    <source>
        <dbReference type="ARBA" id="ARBA00006089"/>
    </source>
</evidence>
<gene>
    <name evidence="15" type="ORF">E0L32_012224</name>
</gene>
<dbReference type="GO" id="GO:0004601">
    <property type="term" value="F:peroxidase activity"/>
    <property type="evidence" value="ECO:0007669"/>
    <property type="project" value="UniProtKB-KW"/>
</dbReference>
<dbReference type="EC" id="1.11.1.-" evidence="13"/>
<keyword evidence="7 12" id="KW-1015">Disulfide bond</keyword>
<feature type="site" description="Transition state stabilizer" evidence="11">
    <location>
        <position position="123"/>
    </location>
</feature>
<comment type="cofactor">
    <cofactor evidence="10 13">
        <name>Ca(2+)</name>
        <dbReference type="ChEBI" id="CHEBI:29108"/>
    </cofactor>
    <text evidence="10 13">Binds 2 calcium ions per subunit.</text>
</comment>
<dbReference type="PRINTS" id="PR00462">
    <property type="entry name" value="LIGNINASE"/>
</dbReference>
<evidence type="ECO:0000256" key="7">
    <source>
        <dbReference type="ARBA" id="ARBA00023157"/>
    </source>
</evidence>